<evidence type="ECO:0000256" key="2">
    <source>
        <dbReference type="ARBA" id="ARBA00004202"/>
    </source>
</evidence>
<dbReference type="InterPro" id="IPR027417">
    <property type="entry name" value="P-loop_NTPase"/>
</dbReference>
<evidence type="ECO:0000256" key="15">
    <source>
        <dbReference type="ARBA" id="ARBA00023136"/>
    </source>
</evidence>
<dbReference type="InterPro" id="IPR042228">
    <property type="entry name" value="Dynein_linker_3"/>
</dbReference>
<keyword evidence="16" id="KW-0505">Motor protein</keyword>
<dbReference type="Gene3D" id="3.10.490.20">
    <property type="match status" value="1"/>
</dbReference>
<dbReference type="InterPro" id="IPR041228">
    <property type="entry name" value="Dynein_C"/>
</dbReference>
<evidence type="ECO:0000256" key="4">
    <source>
        <dbReference type="ARBA" id="ARBA00008887"/>
    </source>
</evidence>
<dbReference type="Gene3D" id="1.10.8.720">
    <property type="entry name" value="Region D6 of dynein motor"/>
    <property type="match status" value="1"/>
</dbReference>
<dbReference type="InterPro" id="IPR049400">
    <property type="entry name" value="DYNC2H1_AAA_dom"/>
</dbReference>
<dbReference type="InterPro" id="IPR013594">
    <property type="entry name" value="Dynein_heavy_tail"/>
</dbReference>
<dbReference type="InterPro" id="IPR035706">
    <property type="entry name" value="AAA_9"/>
</dbReference>
<dbReference type="InterPro" id="IPR013602">
    <property type="entry name" value="Dynein_heavy_linker"/>
</dbReference>
<dbReference type="Proteomes" id="UP000504635">
    <property type="component" value="Unplaced"/>
</dbReference>
<keyword evidence="6" id="KW-1003">Cell membrane</keyword>
<comment type="subcellular location">
    <subcellularLocation>
        <location evidence="2">Cell membrane</location>
        <topology evidence="2">Peripheral membrane protein</topology>
    </subcellularLocation>
    <subcellularLocation>
        <location evidence="1">Cell projection</location>
        <location evidence="1">Cilium</location>
    </subcellularLocation>
    <subcellularLocation>
        <location evidence="3">Cytoplasm</location>
        <location evidence="3">Cytoskeleton</location>
    </subcellularLocation>
</comment>
<accession>A0A6J2YI60</accession>
<feature type="coiled-coil region" evidence="20">
    <location>
        <begin position="3013"/>
        <end position="3110"/>
    </location>
</feature>
<feature type="coiled-coil region" evidence="20">
    <location>
        <begin position="2811"/>
        <end position="2884"/>
    </location>
</feature>
<dbReference type="Gene3D" id="6.10.140.1060">
    <property type="match status" value="1"/>
</dbReference>
<dbReference type="Pfam" id="PF12777">
    <property type="entry name" value="MT"/>
    <property type="match status" value="1"/>
</dbReference>
<keyword evidence="9" id="KW-0547">Nucleotide-binding</keyword>
<evidence type="ECO:0000256" key="13">
    <source>
        <dbReference type="ARBA" id="ARBA00023054"/>
    </source>
</evidence>
<evidence type="ECO:0000256" key="8">
    <source>
        <dbReference type="ARBA" id="ARBA00022701"/>
    </source>
</evidence>
<dbReference type="InterPro" id="IPR003593">
    <property type="entry name" value="AAA+_ATPase"/>
</dbReference>
<dbReference type="Pfam" id="PF12780">
    <property type="entry name" value="AAA_8"/>
    <property type="match status" value="1"/>
</dbReference>
<evidence type="ECO:0000313" key="22">
    <source>
        <dbReference type="Proteomes" id="UP000504635"/>
    </source>
</evidence>
<evidence type="ECO:0000256" key="20">
    <source>
        <dbReference type="SAM" id="Coils"/>
    </source>
</evidence>
<dbReference type="Pfam" id="PF21264">
    <property type="entry name" value="DYNC2H1_AAA_dom"/>
    <property type="match status" value="1"/>
</dbReference>
<dbReference type="KEGG" id="soy:115888215"/>
<dbReference type="GO" id="GO:0051959">
    <property type="term" value="F:dynein light intermediate chain binding"/>
    <property type="evidence" value="ECO:0007669"/>
    <property type="project" value="InterPro"/>
</dbReference>
<feature type="domain" description="AAA+ ATPase" evidence="21">
    <location>
        <begin position="1645"/>
        <end position="1783"/>
    </location>
</feature>
<evidence type="ECO:0000256" key="10">
    <source>
        <dbReference type="ARBA" id="ARBA00022794"/>
    </source>
</evidence>
<dbReference type="GO" id="GO:0005886">
    <property type="term" value="C:plasma membrane"/>
    <property type="evidence" value="ECO:0007669"/>
    <property type="project" value="UniProtKB-SubCell"/>
</dbReference>
<keyword evidence="12" id="KW-0243">Dynein</keyword>
<dbReference type="Gene3D" id="3.40.50.300">
    <property type="entry name" value="P-loop containing nucleotide triphosphate hydrolases"/>
    <property type="match status" value="5"/>
</dbReference>
<evidence type="ECO:0000256" key="3">
    <source>
        <dbReference type="ARBA" id="ARBA00004245"/>
    </source>
</evidence>
<dbReference type="RefSeq" id="XP_030763708.1">
    <property type="nucleotide sequence ID" value="XM_030907848.1"/>
</dbReference>
<dbReference type="FunFam" id="3.20.180.20:FF:000002">
    <property type="entry name" value="Cytoplasmic dynein heavy chain 1"/>
    <property type="match status" value="1"/>
</dbReference>
<dbReference type="GeneID" id="115888215"/>
<dbReference type="Pfam" id="PF08393">
    <property type="entry name" value="DHC_N2"/>
    <property type="match status" value="1"/>
</dbReference>
<name>A0A6J2YI60_SITOR</name>
<evidence type="ECO:0000256" key="17">
    <source>
        <dbReference type="ARBA" id="ARBA00023212"/>
    </source>
</evidence>
<dbReference type="Gene3D" id="1.10.8.1220">
    <property type="match status" value="1"/>
</dbReference>
<dbReference type="CTD" id="35073"/>
<evidence type="ECO:0000256" key="6">
    <source>
        <dbReference type="ARBA" id="ARBA00022475"/>
    </source>
</evidence>
<evidence type="ECO:0000256" key="16">
    <source>
        <dbReference type="ARBA" id="ARBA00023175"/>
    </source>
</evidence>
<keyword evidence="5" id="KW-0217">Developmental protein</keyword>
<evidence type="ECO:0000256" key="9">
    <source>
        <dbReference type="ARBA" id="ARBA00022741"/>
    </source>
</evidence>
<dbReference type="Pfam" id="PF12775">
    <property type="entry name" value="AAA_7"/>
    <property type="match status" value="1"/>
</dbReference>
<gene>
    <name evidence="23" type="primary">LOC115888215</name>
</gene>
<dbReference type="GO" id="GO:0007018">
    <property type="term" value="P:microtubule-based movement"/>
    <property type="evidence" value="ECO:0007669"/>
    <property type="project" value="InterPro"/>
</dbReference>
<keyword evidence="14" id="KW-0969">Cilium</keyword>
<keyword evidence="8" id="KW-0493">Microtubule</keyword>
<keyword evidence="11" id="KW-0067">ATP-binding</keyword>
<dbReference type="FunFam" id="3.40.50.300:FF:000071">
    <property type="entry name" value="Cytoplasmic dynein heavy chain 1"/>
    <property type="match status" value="1"/>
</dbReference>
<dbReference type="InterPro" id="IPR024743">
    <property type="entry name" value="Dynein_HC_stalk"/>
</dbReference>
<comment type="similarity">
    <text evidence="4">Belongs to the dynein heavy chain family.</text>
</comment>
<dbReference type="Pfam" id="PF18199">
    <property type="entry name" value="Dynein_C"/>
    <property type="match status" value="1"/>
</dbReference>
<feature type="coiled-coil region" evidence="20">
    <location>
        <begin position="3315"/>
        <end position="3356"/>
    </location>
</feature>
<keyword evidence="17" id="KW-0206">Cytoskeleton</keyword>
<dbReference type="InterPro" id="IPR041658">
    <property type="entry name" value="AAA_lid_11"/>
</dbReference>
<evidence type="ECO:0000259" key="21">
    <source>
        <dbReference type="SMART" id="SM00382"/>
    </source>
</evidence>
<dbReference type="Pfam" id="PF12781">
    <property type="entry name" value="AAA_9"/>
    <property type="match status" value="1"/>
</dbReference>
<evidence type="ECO:0000256" key="14">
    <source>
        <dbReference type="ARBA" id="ARBA00023069"/>
    </source>
</evidence>
<protein>
    <recommendedName>
        <fullName evidence="19">Cytoplasmic dynein 2 heavy chain 1</fullName>
    </recommendedName>
</protein>
<dbReference type="GO" id="GO:0005874">
    <property type="term" value="C:microtubule"/>
    <property type="evidence" value="ECO:0007669"/>
    <property type="project" value="UniProtKB-KW"/>
</dbReference>
<dbReference type="InParanoid" id="A0A6J2YI60"/>
<dbReference type="OrthoDB" id="447173at2759"/>
<dbReference type="Gene3D" id="1.10.8.710">
    <property type="match status" value="1"/>
</dbReference>
<evidence type="ECO:0000256" key="1">
    <source>
        <dbReference type="ARBA" id="ARBA00004138"/>
    </source>
</evidence>
<dbReference type="FunCoup" id="A0A6J2YI60">
    <property type="interactions" value="122"/>
</dbReference>
<proteinExistence type="inferred from homology"/>
<reference evidence="23" key="1">
    <citation type="submission" date="2025-08" db="UniProtKB">
        <authorList>
            <consortium name="RefSeq"/>
        </authorList>
    </citation>
    <scope>IDENTIFICATION</scope>
    <source>
        <tissue evidence="23">Gonads</tissue>
    </source>
</reference>
<keyword evidence="10" id="KW-0970">Cilium biogenesis/degradation</keyword>
<dbReference type="InterPro" id="IPR004273">
    <property type="entry name" value="Dynein_heavy_D6_P-loop"/>
</dbReference>
<dbReference type="PANTHER" id="PTHR45703">
    <property type="entry name" value="DYNEIN HEAVY CHAIN"/>
    <property type="match status" value="1"/>
</dbReference>
<dbReference type="InterPro" id="IPR043157">
    <property type="entry name" value="Dynein_AAA1S"/>
</dbReference>
<dbReference type="Gene3D" id="1.20.58.1120">
    <property type="match status" value="1"/>
</dbReference>
<dbReference type="Gene3D" id="1.20.920.30">
    <property type="match status" value="1"/>
</dbReference>
<dbReference type="Gene3D" id="1.20.140.100">
    <property type="entry name" value="Dynein heavy chain, N-terminal domain 2"/>
    <property type="match status" value="1"/>
</dbReference>
<keyword evidence="18" id="KW-0966">Cell projection</keyword>
<dbReference type="Pfam" id="PF12774">
    <property type="entry name" value="AAA_6"/>
    <property type="match status" value="1"/>
</dbReference>
<dbReference type="GO" id="GO:0030030">
    <property type="term" value="P:cell projection organization"/>
    <property type="evidence" value="ECO:0007669"/>
    <property type="project" value="UniProtKB-KW"/>
</dbReference>
<evidence type="ECO:0000256" key="12">
    <source>
        <dbReference type="ARBA" id="ARBA00023017"/>
    </source>
</evidence>
<organism evidence="22 23">
    <name type="scientific">Sitophilus oryzae</name>
    <name type="common">Rice weevil</name>
    <name type="synonym">Curculio oryzae</name>
    <dbReference type="NCBI Taxonomy" id="7048"/>
    <lineage>
        <taxon>Eukaryota</taxon>
        <taxon>Metazoa</taxon>
        <taxon>Ecdysozoa</taxon>
        <taxon>Arthropoda</taxon>
        <taxon>Hexapoda</taxon>
        <taxon>Insecta</taxon>
        <taxon>Pterygota</taxon>
        <taxon>Neoptera</taxon>
        <taxon>Endopterygota</taxon>
        <taxon>Coleoptera</taxon>
        <taxon>Polyphaga</taxon>
        <taxon>Cucujiformia</taxon>
        <taxon>Curculionidae</taxon>
        <taxon>Dryophthorinae</taxon>
        <taxon>Sitophilus</taxon>
    </lineage>
</organism>
<dbReference type="SUPFAM" id="SSF52540">
    <property type="entry name" value="P-loop containing nucleoside triphosphate hydrolases"/>
    <property type="match status" value="3"/>
</dbReference>
<dbReference type="GO" id="GO:0030286">
    <property type="term" value="C:dynein complex"/>
    <property type="evidence" value="ECO:0007669"/>
    <property type="project" value="UniProtKB-KW"/>
</dbReference>
<dbReference type="GO" id="GO:0008569">
    <property type="term" value="F:minus-end-directed microtubule motor activity"/>
    <property type="evidence" value="ECO:0007669"/>
    <property type="project" value="InterPro"/>
</dbReference>
<feature type="domain" description="AAA+ ATPase" evidence="21">
    <location>
        <begin position="1934"/>
        <end position="2232"/>
    </location>
</feature>
<dbReference type="FunFam" id="1.20.920.20:FF:000002">
    <property type="entry name" value="Cytoplasmic dynein 1 heavy chain"/>
    <property type="match status" value="1"/>
</dbReference>
<dbReference type="Pfam" id="PF18198">
    <property type="entry name" value="AAA_lid_11"/>
    <property type="match status" value="1"/>
</dbReference>
<keyword evidence="13 20" id="KW-0175">Coiled coil</keyword>
<dbReference type="Gene3D" id="1.20.1270.280">
    <property type="match status" value="1"/>
</dbReference>
<feature type="coiled-coil region" evidence="20">
    <location>
        <begin position="1003"/>
        <end position="1054"/>
    </location>
</feature>
<dbReference type="PANTHER" id="PTHR45703:SF22">
    <property type="entry name" value="DYNEIN CYTOPLASMIC 2 HEAVY CHAIN 1"/>
    <property type="match status" value="1"/>
</dbReference>
<dbReference type="Gene3D" id="1.20.920.20">
    <property type="match status" value="1"/>
</dbReference>
<dbReference type="GO" id="GO:0005929">
    <property type="term" value="C:cilium"/>
    <property type="evidence" value="ECO:0007669"/>
    <property type="project" value="UniProtKB-SubCell"/>
</dbReference>
<evidence type="ECO:0000313" key="23">
    <source>
        <dbReference type="RefSeq" id="XP_030763708.1"/>
    </source>
</evidence>
<dbReference type="CDD" id="cd14686">
    <property type="entry name" value="bZIP"/>
    <property type="match status" value="1"/>
</dbReference>
<sequence>MIEYVRKSILQISALQMRTAISEENLEENVEGLSNLDDFLKNENDLILYGVTVSKNNSIEFFKREPDISYEKMIVFSKRHPCVTHENFMKDLHINTILDSPTVALYESLNKVYSPLFKKYKDTNIERKLATLQSNLRNTIISENPQYDGDHQDLNIYSLSYSNSVNEEINYWKSMSQNKTDKLLKRKVEHYVAILSPITKDLSVIEALPLNEVEDLLERCYNALDDLWRQDGHYPKERMKHLMDLIGYDLWKHTIKQLKDCDLFKDEYNQISELLIQSIAIGEKWLSSCKQLTELLWPNYSSNPWKEVEYQPPDFVRFIEQLKEVLKIRTVHKQLLRLSTEEELDDLRNEVVFKPFKDIDILSYDSPIEELPKANKEFEYLLQPAEKRVALKLKKQLVAVNGNFRQLIFEFTRYSELICRPVLKKILQPERQFLLTSLHEYVSQIQSQANAGPSKIVTKQETSDVVKETIFLRQLEAKVSEVTLVTKTLLDDLDGIESVTDFVTGVANDLKVQNTELFESWCSDCVADINSRSLSLNEKDPVVEFSKDKLMKVNYPSRLISLIAEVRQFKAMGYRVPSSIDDTTEHAKRFMKFARILEQVSNFHNTIGSRMVPSQKPMMLSSALELSKMVQEQEVVSWDDEKAVEKYVDILKKAVEKLSRNNNLLTSYHIDIIDKINELEDVSLLKDYPKWKDTMKEIKTVMETVENKGFKNMQSWKSEIDSRIGAVLEEQYVKNLNSLHLNLQEIRVDLVYRSGVLNFSPNHSSLEQMYEQQLKRYLDIPKTFEGVSDDRARVFSDIIEKNAASLENLTKRKNELFDQLESVKKHWQSWLQLDHLDTKKLTSWQHWDLHFRASKTFGQEIAKLPSTEEKVGCFLVGLSRLRSDLESHNRSYWDQLVYSLKDSIAEDVVKLQNYIDPATGALTKQPLSLDELGQSGFDYTNITSSYSEMEIVFNEMVQKSKALSSWSREQVDAVNRIKGAWERLGSLIENHQHIMAKQMETVRTTLDVEKENLLKEVERFEAKWHQLKSIQSSLDLNENSIEGVQKQFKDLQEKKSEWGGILEKKNSLMEHYTKFKLELPDIDFITEVEKNITEEETSWKLFEDFYAEFEDICKEYWIVYRKKLVNFENFIKEWQEKLVPEAVLNYIPPILQELQKYKTIISLLRHVKGDDFSEKHWNDVFDLLGIEPKPVEELLVKDFLNASENIQEHAQELQAINKRAASEIVVRQAMRDIDQWEMRAKFTLISHKDSQGKELHLIKEFKELLNAIGDHQILLQSLKHSADFAVFEDKATSWEKKLETLNTLLHLLNQVQKKWLYLEPIFSRGTLVQEKTRFDRLDRDFRKVMSLVDKDCRITELCRYPDLVLTLQNVLDQLTRCQHSLNDFLKGKRELFPRFLFLSDDDLLEVIGHSREQVIQTHLKKIFAGIHSIQLDQVGENLVSISSAQGEVIHLTRSVSVGIPVEQWLGNLVTEMQATLKSLLISCQRENQAADPLKYPSQILCLSDNISFTSKCEQAINNVTLPTLLAHYKAQLNELSSLDLNLSTNSDNDDILLELKLKALVLDTIHHIAVLEELLNKKITSVSDWSWQKQIRYYLSASGDVTIKIARASMDYAFEYLGNEQKLVKTPLTERCFLTLTQALYLGLGGNPYGPAGTGKTESVKALGSILGRQVLVFNCDEGIDSSSMERILTGLVKTGAWGCFDEFNRLEETTLSSVSMLIQSIQEALKNNLKTMKLGGFEATVNKHCGVFVTLNPAGEGYGGRNKLPDNLKQLFRPVIMTRPDHEQIARTLLYCDGYNNADIIAKKIVEVFEMSSKLMSKQSHYDWGLRAIKTALGGCQMAIKKHKITDKSPLSLNQELCLVVGSLKMDVISKLTAVDSIKFQELLKNVFEDISVENTNEEELTKAIKASFVDLKLIPNEIQVGKCLEFYKQLKQRMGVAIIGPPSSGKSTILKLLEKALSKIHQKIKCYPLNPKSMPRKLLLGHVDHLNQWNDGVLTSYGALVSSESKDTWSWIICDGDLDPEWVESLNSVLDDNRLMTLPSGWRIHFDTNVNFVFETDSLKNASPATISRLGIVYLSENDAVFSDYIKGFLDGLSEEKRNSIGELVSEFFLKAVNWVINDGESTVTRSKLSVARTGLSLVRHSSTKTSFALALINGLGQQLQQDFRELFIQQIFDWLEESPPVDFSAVYYDDRRDIIATYHTDTNAAVEKISEGKLLVITGQVLQYLDVLRVWLEENYSHILLVGPNGTAKRLMLNYITGQRLDIELAIVYCCAYLTPEFVIYQLQQHCFSVNTFKGKVLKPKKGHLILYFNNLHLLKPDKWGTNMLIEFLNQLVEFRGYFDEKTEFVGVENVRIVGSLLPNQKISKRFTSKFYMLNVNSPEKENISIIATACLMDVMKSHFSTLNYPKAKITKVASIMVAIFEKIKCNPIFLLHNHFVISTHDLTLWCYNLGYYPVTEASIPEIICYECLRIFGDKLARDDEKKQLWNVIDDVFRVSWELPDLSQTVSKVFYVAQSDINSKNIIFEKYSKETWLNRVEDAAVQFGKEYYDLNVIINDAIMILTSSLLRASSITSRHMLLIAKAGIGRKTAVKITSILSAARVIQPVTGGTPYFQNDLKIATQRAGLECEDVFLVLEDFIFDSPENCNAVNLLMCSGFIPNLYSTTEMDVLVKGLKEKCDNENFEGDLHQFFANNIKKHLRIFACLDENNERLWKIIQKCPGFLNNSSTLWLNKWDSDTLRVFPVKLLALLDDRGEVECSINFQQIDEHISNSTPSRYISLIKLYFDIYIDKKNAIQSRSQVLTAGISKLTAAKELVEELKVKASEQQEKLAEKQSKANAALDMISNTMKGASEHKEEMEDLKKKTEAENAQLMKRKAEIEEELSEVEPLIQEARSAVGNIKTEALSEIRSLRAPPEIIRDILEGVLRLMGTQDTSWNSMKTFLAKRGVKEEIRSFDASRIQTENRQAVEKLMANKKESFDAKTAKRASVAAAPLAAWVGANVKYSKVLDKIRPLEREQDKLKKNLDNSRSQLGQLSAGLSDVDATVAKLKEQLSMYTKEAAEIEIDLNRATETLQSAENLVFKLEDEYERWQHQLVELSDELQSLQNYSLLSAAFIMFLSEKSDSQRIEIMEKWKQAVGTIKFDFLSFFCTEREQLQWQTEGLAGDKFALENALVIKKGSLTPLITDPTSCAVQWIKTHYGTTNKKNFEFISESSSKFNTILETSVRFGKTLLIEEIEELPHILIPLLRKQIISEGERKMIKILGKQIDYHEDFKLILCSRNEHVKISAELAPYLINLSFNVTYNGFIEQLLSAAIKQEKPELESRKKELLQQNEELQEKLQSLQNQLLESLANYSGNILNDKNLLNTLNETKASSTAVSLALDESRSVQAQLRKEYELYLDISTYGSRLYFACNEFSRFNVLYSLSTEAYTKLFINCLQTVQTINQSLELQNRHLFQSVYNYMARGMFKNDRLAFLMHLIYKMCPIDIPEKEMKIFLNNTLYKSVGDTDSTHIPSWIPPLSSFSFVNLMSSLSELVDKCQMTEGHLWSEFMKSAQCERNFPSHVKLTEFQKVLVVQSLRPDRLLSSIECCLLRLAGLKTVDPPILNLHNVLKESTHYEPILLLTNPGSDPSIEIRELAAQLNRSFEEIAMGSGQESQTLTSLERCANEGKWLILKNLHLLTYWLPTLAQNLKNVRGSHDFRLWLISESTDKFYFVLSYNSLKIAYEEPQGVGNNIQRIYSWLSQKFGKFGPNATRLFFVFTCFHALLQERRNYIPQGWHKFYEFNHTDLQTSLNLTDHYWQSESTNMPWDYIKGLLFEAVYGGRVEVSEDLQILETYLKMYFKGDTLSHKWKPMGLNVNLPNSNQIQDYMNAIRQFPKKDLPSFFGLPENIDKAREKQLSMQLITNLKGFYLKQSNISPSQIKTNYKELSPILSLWRKLNHGQDYIRLSIPEQTPYDSSIETYIAEEYCIGLRLIQTIHKSLTNLNKVAKGTVEPDENDVSIAESLIFLQTPRVWLDIWKGPKDPSSYLRAVLQRMTGISKWNTSNKSELLRKPVDLSFFFYPDAFLASLKQDFSRSGNIPLDNLTLQTKWRQNSNPTVILSGLLIEGGLFENTVLKQCRNDSESVNTAPDCYLNWIEKVKMTDSVTFPLYTNSSREHKITDVQVDCNQNDKDEWILSGLAFYVEY</sequence>
<dbReference type="GO" id="GO:0005524">
    <property type="term" value="F:ATP binding"/>
    <property type="evidence" value="ECO:0007669"/>
    <property type="project" value="UniProtKB-KW"/>
</dbReference>
<dbReference type="InterPro" id="IPR035699">
    <property type="entry name" value="AAA_6"/>
</dbReference>
<dbReference type="InterPro" id="IPR024317">
    <property type="entry name" value="Dynein_heavy_chain_D4_dom"/>
</dbReference>
<dbReference type="Pfam" id="PF22597">
    <property type="entry name" value="DYN_lid"/>
    <property type="match status" value="1"/>
</dbReference>
<evidence type="ECO:0000256" key="18">
    <source>
        <dbReference type="ARBA" id="ARBA00023273"/>
    </source>
</evidence>
<dbReference type="Pfam" id="PF03028">
    <property type="entry name" value="Dynein_heavy"/>
    <property type="match status" value="1"/>
</dbReference>
<keyword evidence="15" id="KW-0472">Membrane</keyword>
<evidence type="ECO:0000256" key="19">
    <source>
        <dbReference type="ARBA" id="ARBA00023902"/>
    </source>
</evidence>
<dbReference type="Pfam" id="PF08385">
    <property type="entry name" value="DHC_N1"/>
    <property type="match status" value="1"/>
</dbReference>
<evidence type="ECO:0000256" key="11">
    <source>
        <dbReference type="ARBA" id="ARBA00022840"/>
    </source>
</evidence>
<dbReference type="InterPro" id="IPR054354">
    <property type="entry name" value="DYNC2H1-like_lid"/>
</dbReference>
<evidence type="ECO:0000256" key="7">
    <source>
        <dbReference type="ARBA" id="ARBA00022490"/>
    </source>
</evidence>
<dbReference type="InterPro" id="IPR042219">
    <property type="entry name" value="AAA_lid_11_sf"/>
</dbReference>
<dbReference type="InterPro" id="IPR043160">
    <property type="entry name" value="Dynein_C_barrel"/>
</dbReference>
<dbReference type="Gene3D" id="3.20.180.20">
    <property type="entry name" value="Dynein heavy chain, N-terminal domain 2"/>
    <property type="match status" value="1"/>
</dbReference>
<keyword evidence="22" id="KW-1185">Reference proteome</keyword>
<evidence type="ECO:0000256" key="5">
    <source>
        <dbReference type="ARBA" id="ARBA00022473"/>
    </source>
</evidence>
<keyword evidence="7" id="KW-0963">Cytoplasm</keyword>
<dbReference type="InterPro" id="IPR026983">
    <property type="entry name" value="DHC"/>
</dbReference>
<dbReference type="InterPro" id="IPR042222">
    <property type="entry name" value="Dynein_2_N"/>
</dbReference>
<dbReference type="SMART" id="SM00382">
    <property type="entry name" value="AAA"/>
    <property type="match status" value="2"/>
</dbReference>
<dbReference type="GO" id="GO:0045505">
    <property type="term" value="F:dynein intermediate chain binding"/>
    <property type="evidence" value="ECO:0007669"/>
    <property type="project" value="InterPro"/>
</dbReference>